<feature type="region of interest" description="Disordered" evidence="6">
    <location>
        <begin position="1297"/>
        <end position="1347"/>
    </location>
</feature>
<keyword evidence="7" id="KW-1133">Transmembrane helix</keyword>
<dbReference type="SUPFAM" id="SSF51445">
    <property type="entry name" value="(Trans)glycosidases"/>
    <property type="match status" value="1"/>
</dbReference>
<feature type="compositionally biased region" description="Polar residues" evidence="6">
    <location>
        <begin position="1441"/>
        <end position="1462"/>
    </location>
</feature>
<feature type="coiled-coil region" evidence="5">
    <location>
        <begin position="2014"/>
        <end position="2041"/>
    </location>
</feature>
<evidence type="ECO:0000313" key="11">
    <source>
        <dbReference type="EMBL" id="CAF0754172.1"/>
    </source>
</evidence>
<dbReference type="EMBL" id="CAJNOL010000021">
    <property type="protein sequence ID" value="CAF0754172.1"/>
    <property type="molecule type" value="Genomic_DNA"/>
</dbReference>
<evidence type="ECO:0000256" key="2">
    <source>
        <dbReference type="ARBA" id="ARBA00022801"/>
    </source>
</evidence>
<feature type="domain" description="Glycoside hydrolase 35 catalytic" evidence="8">
    <location>
        <begin position="259"/>
        <end position="577"/>
    </location>
</feature>
<dbReference type="Pfam" id="PF21317">
    <property type="entry name" value="BetaGal_ABD_1"/>
    <property type="match status" value="1"/>
</dbReference>
<dbReference type="GO" id="GO:0005975">
    <property type="term" value="P:carbohydrate metabolic process"/>
    <property type="evidence" value="ECO:0007669"/>
    <property type="project" value="InterPro"/>
</dbReference>
<keyword evidence="12" id="KW-1185">Reference proteome</keyword>
<evidence type="ECO:0000256" key="7">
    <source>
        <dbReference type="SAM" id="Phobius"/>
    </source>
</evidence>
<keyword evidence="7" id="KW-0812">Transmembrane</keyword>
<dbReference type="Pfam" id="PF21467">
    <property type="entry name" value="BetaGal_gal-bd"/>
    <property type="match status" value="1"/>
</dbReference>
<sequence>MQDIEQDSYSYHRLHEKIALVSLLMKEMRDEQQQQQQHPQSFFLSSTKKRLGTFSCDSLSCVSSNVQTKMKHRDVNNNKNNNNNNNNISTSMADEQNHVLEFYVFNISHERNLNLIIDSNDKRLIIFYNISNGLYAIGVRNGFVCNSYDNLQSYLLLQCMKHKQCFNSMYDQRNLDDKDRKKQTVTLTTRRMFMRIYHLRYHRRYRIILVLFGFLIFAYLIIKQMSSKQYEPTLILDNERHLFIRLFKTNDLNREKIRPFRILSGSLHYFRVLPQLWSDRIEKMKKAGLNTIETYIPWNFHEPEMGNYKFNEGLTDLVSFLKLVHQHEMFTIIRPSGYICAEWEWGGLPSWLLEDDQMRVRTTHPNFIKALKNYYSVLLPILSEHQYNRHEQGSIIAFQIENEYGSYGNDKDYLEAIRSMYIEYGLNELFFTSDGRNDFSKGSLDDVWATVNCQRQIKKNVEKLLEFRPNQHIMITEYWTGWFDYWGGKHQTGQQSAYTPKEFEKDLEEILLNSKYEISINFYMFFGGTNFGFTSGGHHFPSEKYAPLVTSYDYNAPLNESGDPTEKYFVIQNIIKKFYEQNSQLIIYNHERIIDDTFEIIQPKISKKISYGKINIFGYKTFEQILNDDILTNKYHIQNGPLNMEQIQINNKTISASQGFIVYTNNNIQNLVKQNEEHYIVITAIADNAIVLANGNVIHKSLHTDNSFRFNVPSNTSYLTIIVENMGRINYGPTLDRSRKGILDKVLFDNKIELKEWTIHVLEFRQGMSSITDWNKLIIDNKNSNTIYDLKNGPQLFYAPFEIANENFIQDTYLTFNGQWSKGVAFVNGFNIGRYWSIGPQLTLYIPKELLFKGDILVFLNDKNIFKSPITLTNDHIKSEFLTLRRHKKSISIGICRCTERSLLNNTTIQHLSSLTLDEFKKLSLEHSSTPSPNESRKSLTITDEIITNTDLKTISNKHKLIHEQHYKPLVYKRNTSPNRDSGFIETDGTNTSMLTDRSVISNVNNNNKRRSKISLEKSEDGSMDTHKSLDSLQQSISKITTTTTEPTKKKPSSLIYSTQKRDKHVRTQDNVPIQTVTDACFIYRRQVVKQDTNDDEKAAIITRGREIAYEAANTPTIPSSMPNYTRDQIRELYGELDKKTRRLQDDEYIYHSSNGKHQWKLASPTNMKKITECPLPKFRLDKTPEHNDETLLMAAYLSTGITNPRIKPIVPIDNFHSVMMNASAKVNEWAHNNEIYLTPINKNIIHTSNNDHSTMNSSPPLVFDVHFNINQLAARTPTDNNNSNRPTFLEVIEQQQTTDHSNQTNHNQENRRSIRRQPDTTDTISSSPDSNDIALETTPSTPGSCGMYLEPYMRRGYDLPSVDHDIRDSSWQHTDNEDIDESIRSMKNITPIESPTTSKLDTNILSSQPMTSQINDMDSLIDLEDGTTVSYHTAKESRLDNTNQSTLSVESDETVSSTHHQPSVRDELINNTMSPEESFYYDACTSPTQTNQQTLPSTDKQDILIDNLTNLLEQIETFNYRKQQLLPTVDEEKSRLSPEGEESTTNIDCLVTIVDDIHEYNQRKTTNTMDSLLFIYDDDINDEQANSSIDNLVEIVHSAHETTVCVNNLLFIYDDAITPTDDEPKKIINDSDEWSYDNLIIDQNEQNNIDNLGLIIHDALTVRFQKPIKSQQISEVEELTTNIDNLTPVVHEILTTKIEKPIDEISHEIEEPIFDIDNLTTIVHEALAAQSQKSIKIKTTDQFNSDVQEMIDESMTDTHNLGTIIHDTLSTRFQKPIKTKTTDQFNSDVQEIIDESMTDTHNLCTIIHDALSTRFQKPLKIKTTDQFNSDVQEIIDEPMTDIDNLTIIVHDALSTGFQKPIKIQTPIEIDHTFQTEIFPEFIDESISENLEKTTNEFDQESNPSVNELIDDNIHTSETIIYEIEPSNEQLNPTILESQSLPVSNLSQIISGTLLTSSHYHQDKNKIEYNIKHQSLYDEEIYEEYGYRRTTTDSNTDDIVEKYEELCRRYLSSCDQYQTTAKKLDDEINQFEKGLHEQKQNILTPTSDTTTSEELITTIERVIDMRDQTTVKRNDTDDYCLTLNVQRQPNYIGKYGFDFEEIYDGKIQVSKILDEIYCPNINIGDEIISINNDRTFKTYEQCQKLFDSLWKNDYETIQITVIKSANNIPITKTSEPVSLQSSSLSWPLSTAESGRIIEYIFFAIQFFIDFWALDIA</sequence>
<evidence type="ECO:0000256" key="3">
    <source>
        <dbReference type="ARBA" id="ARBA00023295"/>
    </source>
</evidence>
<keyword evidence="7" id="KW-0472">Membrane</keyword>
<feature type="compositionally biased region" description="Polar residues" evidence="6">
    <location>
        <begin position="1297"/>
        <end position="1308"/>
    </location>
</feature>
<dbReference type="PANTHER" id="PTHR23421">
    <property type="entry name" value="BETA-GALACTOSIDASE RELATED"/>
    <property type="match status" value="1"/>
</dbReference>
<evidence type="ECO:0000313" key="12">
    <source>
        <dbReference type="Proteomes" id="UP000663870"/>
    </source>
</evidence>
<feature type="region of interest" description="Disordered" evidence="6">
    <location>
        <begin position="1005"/>
        <end position="1067"/>
    </location>
</feature>
<dbReference type="InterPro" id="IPR001944">
    <property type="entry name" value="Glycoside_Hdrlase_35"/>
</dbReference>
<evidence type="ECO:0000256" key="5">
    <source>
        <dbReference type="SAM" id="Coils"/>
    </source>
</evidence>
<evidence type="ECO:0000256" key="4">
    <source>
        <dbReference type="RuleBase" id="RU003679"/>
    </source>
</evidence>
<dbReference type="InterPro" id="IPR031330">
    <property type="entry name" value="Gly_Hdrlase_35_cat"/>
</dbReference>
<evidence type="ECO:0000256" key="6">
    <source>
        <dbReference type="SAM" id="MobiDB-lite"/>
    </source>
</evidence>
<feature type="compositionally biased region" description="Basic and acidic residues" evidence="6">
    <location>
        <begin position="1014"/>
        <end position="1030"/>
    </location>
</feature>
<dbReference type="SUPFAM" id="SSF49785">
    <property type="entry name" value="Galactose-binding domain-like"/>
    <property type="match status" value="1"/>
</dbReference>
<dbReference type="Pfam" id="PF01301">
    <property type="entry name" value="Glyco_hydro_35"/>
    <property type="match status" value="1"/>
</dbReference>
<evidence type="ECO:0008006" key="13">
    <source>
        <dbReference type="Google" id="ProtNLM"/>
    </source>
</evidence>
<evidence type="ECO:0000259" key="8">
    <source>
        <dbReference type="Pfam" id="PF01301"/>
    </source>
</evidence>
<dbReference type="Gene3D" id="3.20.20.80">
    <property type="entry name" value="Glycosidases"/>
    <property type="match status" value="1"/>
</dbReference>
<feature type="transmembrane region" description="Helical" evidence="7">
    <location>
        <begin position="205"/>
        <end position="222"/>
    </location>
</feature>
<dbReference type="InterPro" id="IPR017853">
    <property type="entry name" value="GH"/>
</dbReference>
<comment type="similarity">
    <text evidence="1 4">Belongs to the glycosyl hydrolase 35 family.</text>
</comment>
<feature type="domain" description="Beta-galactosidase galactose-binding" evidence="10">
    <location>
        <begin position="799"/>
        <end position="854"/>
    </location>
</feature>
<feature type="compositionally biased region" description="Low complexity" evidence="6">
    <location>
        <begin position="1036"/>
        <end position="1046"/>
    </location>
</feature>
<evidence type="ECO:0000259" key="10">
    <source>
        <dbReference type="Pfam" id="PF21467"/>
    </source>
</evidence>
<feature type="compositionally biased region" description="Low complexity" evidence="6">
    <location>
        <begin position="1321"/>
        <end position="1334"/>
    </location>
</feature>
<keyword evidence="5" id="KW-0175">Coiled coil</keyword>
<feature type="domain" description="Beta-galactosidase 1-like first all-beta" evidence="9">
    <location>
        <begin position="653"/>
        <end position="762"/>
    </location>
</feature>
<evidence type="ECO:0000256" key="1">
    <source>
        <dbReference type="ARBA" id="ARBA00009809"/>
    </source>
</evidence>
<comment type="caution">
    <text evidence="11">The sequence shown here is derived from an EMBL/GenBank/DDBJ whole genome shotgun (WGS) entry which is preliminary data.</text>
</comment>
<dbReference type="Proteomes" id="UP000663870">
    <property type="component" value="Unassembled WGS sequence"/>
</dbReference>
<dbReference type="Gene3D" id="2.60.120.260">
    <property type="entry name" value="Galactose-binding domain-like"/>
    <property type="match status" value="2"/>
</dbReference>
<dbReference type="InterPro" id="IPR008979">
    <property type="entry name" value="Galactose-bd-like_sf"/>
</dbReference>
<keyword evidence="3" id="KW-0326">Glycosidase</keyword>
<protein>
    <recommendedName>
        <fullName evidence="13">Beta-galactosidase</fullName>
    </recommendedName>
</protein>
<feature type="region of interest" description="Disordered" evidence="6">
    <location>
        <begin position="1435"/>
        <end position="1464"/>
    </location>
</feature>
<dbReference type="InterPro" id="IPR048912">
    <property type="entry name" value="BetaGal1-like_ABD1"/>
</dbReference>
<gene>
    <name evidence="11" type="ORF">JXQ802_LOCUS1851</name>
</gene>
<organism evidence="11 12">
    <name type="scientific">Rotaria sordida</name>
    <dbReference type="NCBI Taxonomy" id="392033"/>
    <lineage>
        <taxon>Eukaryota</taxon>
        <taxon>Metazoa</taxon>
        <taxon>Spiralia</taxon>
        <taxon>Gnathifera</taxon>
        <taxon>Rotifera</taxon>
        <taxon>Eurotatoria</taxon>
        <taxon>Bdelloidea</taxon>
        <taxon>Philodinida</taxon>
        <taxon>Philodinidae</taxon>
        <taxon>Rotaria</taxon>
    </lineage>
</organism>
<evidence type="ECO:0000259" key="9">
    <source>
        <dbReference type="Pfam" id="PF21317"/>
    </source>
</evidence>
<accession>A0A813PPI5</accession>
<feature type="compositionally biased region" description="Basic and acidic residues" evidence="6">
    <location>
        <begin position="1309"/>
        <end position="1320"/>
    </location>
</feature>
<keyword evidence="2" id="KW-0378">Hydrolase</keyword>
<dbReference type="GO" id="GO:0004553">
    <property type="term" value="F:hydrolase activity, hydrolyzing O-glycosyl compounds"/>
    <property type="evidence" value="ECO:0007669"/>
    <property type="project" value="InterPro"/>
</dbReference>
<dbReference type="PRINTS" id="PR00742">
    <property type="entry name" value="GLHYDRLASE35"/>
</dbReference>
<proteinExistence type="inferred from homology"/>
<reference evidence="11" key="1">
    <citation type="submission" date="2021-02" db="EMBL/GenBank/DDBJ databases">
        <authorList>
            <person name="Nowell W R."/>
        </authorList>
    </citation>
    <scope>NUCLEOTIDE SEQUENCE</scope>
</reference>
<dbReference type="InterPro" id="IPR048913">
    <property type="entry name" value="BetaGal_gal-bd"/>
</dbReference>
<name>A0A813PPI5_9BILA</name>